<name>A0AB39RS34_9ACTN</name>
<dbReference type="RefSeq" id="WP_369250558.1">
    <property type="nucleotide sequence ID" value="NZ_CP163443.1"/>
</dbReference>
<reference evidence="1" key="1">
    <citation type="submission" date="2024-07" db="EMBL/GenBank/DDBJ databases">
        <authorList>
            <person name="Yu S.T."/>
        </authorList>
    </citation>
    <scope>NUCLEOTIDE SEQUENCE</scope>
    <source>
        <strain evidence="1">R41</strain>
    </source>
</reference>
<gene>
    <name evidence="1" type="ORF">AB5J53_40390</name>
</gene>
<proteinExistence type="predicted"/>
<sequence>MGKKEVRPGCQLRLVQGGLTALADNVADGPHRARVMEMDVADPA</sequence>
<dbReference type="AlphaFoldDB" id="A0AB39RS34"/>
<dbReference type="EMBL" id="CP163443">
    <property type="protein sequence ID" value="XDQ57491.1"/>
    <property type="molecule type" value="Genomic_DNA"/>
</dbReference>
<protein>
    <submittedName>
        <fullName evidence="1">Uncharacterized protein</fullName>
    </submittedName>
</protein>
<accession>A0AB39RS34</accession>
<evidence type="ECO:0000313" key="1">
    <source>
        <dbReference type="EMBL" id="XDQ57491.1"/>
    </source>
</evidence>
<organism evidence="1">
    <name type="scientific">Streptomyces sp. R41</name>
    <dbReference type="NCBI Taxonomy" id="3238632"/>
    <lineage>
        <taxon>Bacteria</taxon>
        <taxon>Bacillati</taxon>
        <taxon>Actinomycetota</taxon>
        <taxon>Actinomycetes</taxon>
        <taxon>Kitasatosporales</taxon>
        <taxon>Streptomycetaceae</taxon>
        <taxon>Streptomyces</taxon>
    </lineage>
</organism>